<dbReference type="Proteomes" id="UP000266673">
    <property type="component" value="Unassembled WGS sequence"/>
</dbReference>
<evidence type="ECO:0000256" key="1">
    <source>
        <dbReference type="SAM" id="MobiDB-lite"/>
    </source>
</evidence>
<feature type="region of interest" description="Disordered" evidence="1">
    <location>
        <begin position="44"/>
        <end position="66"/>
    </location>
</feature>
<keyword evidence="3" id="KW-1185">Reference proteome</keyword>
<evidence type="ECO:0000313" key="2">
    <source>
        <dbReference type="EMBL" id="RIB14511.1"/>
    </source>
</evidence>
<comment type="caution">
    <text evidence="2">The sequence shown here is derived from an EMBL/GenBank/DDBJ whole genome shotgun (WGS) entry which is preliminary data.</text>
</comment>
<organism evidence="2 3">
    <name type="scientific">Gigaspora rosea</name>
    <dbReference type="NCBI Taxonomy" id="44941"/>
    <lineage>
        <taxon>Eukaryota</taxon>
        <taxon>Fungi</taxon>
        <taxon>Fungi incertae sedis</taxon>
        <taxon>Mucoromycota</taxon>
        <taxon>Glomeromycotina</taxon>
        <taxon>Glomeromycetes</taxon>
        <taxon>Diversisporales</taxon>
        <taxon>Gigasporaceae</taxon>
        <taxon>Gigaspora</taxon>
    </lineage>
</organism>
<gene>
    <name evidence="2" type="ORF">C2G38_2194938</name>
</gene>
<feature type="compositionally biased region" description="Basic and acidic residues" evidence="1">
    <location>
        <begin position="44"/>
        <end position="55"/>
    </location>
</feature>
<proteinExistence type="predicted"/>
<evidence type="ECO:0000313" key="3">
    <source>
        <dbReference type="Proteomes" id="UP000266673"/>
    </source>
</evidence>
<accession>A0A397UY42</accession>
<sequence length="66" mass="7404">MHRLDPLEQVKVLSNEQAKTVNEGKGHPFGQIPSVARAIDKHKMSDETGSEREECVGQSLFKNKEN</sequence>
<name>A0A397UY42_9GLOM</name>
<protein>
    <submittedName>
        <fullName evidence="2">Uncharacterized protein</fullName>
    </submittedName>
</protein>
<dbReference type="AlphaFoldDB" id="A0A397UY42"/>
<reference evidence="2 3" key="1">
    <citation type="submission" date="2018-06" db="EMBL/GenBank/DDBJ databases">
        <title>Comparative genomics reveals the genomic features of Rhizophagus irregularis, R. cerebriforme, R. diaphanum and Gigaspora rosea, and their symbiotic lifestyle signature.</title>
        <authorList>
            <person name="Morin E."/>
            <person name="San Clemente H."/>
            <person name="Chen E.C.H."/>
            <person name="De La Providencia I."/>
            <person name="Hainaut M."/>
            <person name="Kuo A."/>
            <person name="Kohler A."/>
            <person name="Murat C."/>
            <person name="Tang N."/>
            <person name="Roy S."/>
            <person name="Loubradou J."/>
            <person name="Henrissat B."/>
            <person name="Grigoriev I.V."/>
            <person name="Corradi N."/>
            <person name="Roux C."/>
            <person name="Martin F.M."/>
        </authorList>
    </citation>
    <scope>NUCLEOTIDE SEQUENCE [LARGE SCALE GENOMIC DNA]</scope>
    <source>
        <strain evidence="2 3">DAOM 194757</strain>
    </source>
</reference>
<dbReference type="EMBL" id="QKWP01000825">
    <property type="protein sequence ID" value="RIB14511.1"/>
    <property type="molecule type" value="Genomic_DNA"/>
</dbReference>